<dbReference type="HOGENOM" id="CLU_126005_2_1_10"/>
<protein>
    <recommendedName>
        <fullName evidence="3">DUF433 domain-containing protein</fullName>
    </recommendedName>
</protein>
<dbReference type="Pfam" id="PF04255">
    <property type="entry name" value="DUF433"/>
    <property type="match status" value="1"/>
</dbReference>
<dbReference type="KEGG" id="fae:FAES_1444"/>
<dbReference type="EMBL" id="HE796683">
    <property type="protein sequence ID" value="CCG99454.1"/>
    <property type="molecule type" value="Genomic_DNA"/>
</dbReference>
<name>I0K5Q1_9BACT</name>
<dbReference type="RefSeq" id="WP_015330553.1">
    <property type="nucleotide sequence ID" value="NC_020054.1"/>
</dbReference>
<dbReference type="PANTHER" id="PTHR34849:SF3">
    <property type="entry name" value="SSR2962 PROTEIN"/>
    <property type="match status" value="1"/>
</dbReference>
<gene>
    <name evidence="1" type="ORF">FAES_1444</name>
</gene>
<dbReference type="Gene3D" id="1.10.10.10">
    <property type="entry name" value="Winged helix-like DNA-binding domain superfamily/Winged helix DNA-binding domain"/>
    <property type="match status" value="1"/>
</dbReference>
<dbReference type="InterPro" id="IPR036388">
    <property type="entry name" value="WH-like_DNA-bd_sf"/>
</dbReference>
<sequence>MSENLLQRITLDPDICHGKPTIRHMRYPVTMVLDLLSAGMTADEILADYPAMEEADVRACLAYAARLSDVKSIHRVLA</sequence>
<organism evidence="1 2">
    <name type="scientific">Fibrella aestuarina BUZ 2</name>
    <dbReference type="NCBI Taxonomy" id="1166018"/>
    <lineage>
        <taxon>Bacteria</taxon>
        <taxon>Pseudomonadati</taxon>
        <taxon>Bacteroidota</taxon>
        <taxon>Cytophagia</taxon>
        <taxon>Cytophagales</taxon>
        <taxon>Spirosomataceae</taxon>
        <taxon>Fibrella</taxon>
    </lineage>
</organism>
<dbReference type="AlphaFoldDB" id="I0K5Q1"/>
<dbReference type="InterPro" id="IPR007367">
    <property type="entry name" value="DUF433"/>
</dbReference>
<evidence type="ECO:0000313" key="2">
    <source>
        <dbReference type="Proteomes" id="UP000011058"/>
    </source>
</evidence>
<dbReference type="PANTHER" id="PTHR34849">
    <property type="entry name" value="SSL5025 PROTEIN"/>
    <property type="match status" value="1"/>
</dbReference>
<dbReference type="STRING" id="1166018.FAES_1444"/>
<keyword evidence="2" id="KW-1185">Reference proteome</keyword>
<evidence type="ECO:0008006" key="3">
    <source>
        <dbReference type="Google" id="ProtNLM"/>
    </source>
</evidence>
<dbReference type="eggNOG" id="COG2442">
    <property type="taxonomic scope" value="Bacteria"/>
</dbReference>
<proteinExistence type="predicted"/>
<dbReference type="SUPFAM" id="SSF46689">
    <property type="entry name" value="Homeodomain-like"/>
    <property type="match status" value="1"/>
</dbReference>
<dbReference type="InterPro" id="IPR009057">
    <property type="entry name" value="Homeodomain-like_sf"/>
</dbReference>
<accession>I0K5Q1</accession>
<dbReference type="Proteomes" id="UP000011058">
    <property type="component" value="Chromosome"/>
</dbReference>
<reference evidence="1 2" key="1">
    <citation type="journal article" date="2012" name="J. Bacteriol.">
        <title>Genome Sequence of Fibrella aestuarina BUZ 2T, a Filamentous Marine Bacterium.</title>
        <authorList>
            <person name="Filippini M."/>
            <person name="Qi W."/>
            <person name="Blom J."/>
            <person name="Goesmann A."/>
            <person name="Smits T.H."/>
            <person name="Bagheri H.C."/>
        </authorList>
    </citation>
    <scope>NUCLEOTIDE SEQUENCE [LARGE SCALE GENOMIC DNA]</scope>
    <source>
        <strain evidence="2">BUZ 2T</strain>
    </source>
</reference>
<evidence type="ECO:0000313" key="1">
    <source>
        <dbReference type="EMBL" id="CCG99454.1"/>
    </source>
</evidence>
<dbReference type="OrthoDB" id="1494556at2"/>